<gene>
    <name evidence="1" type="ORF">NDU88_005238</name>
</gene>
<protein>
    <submittedName>
        <fullName evidence="1">Uncharacterized protein</fullName>
    </submittedName>
</protein>
<dbReference type="Proteomes" id="UP001066276">
    <property type="component" value="Chromosome 7"/>
</dbReference>
<sequence length="132" mass="14621">MPKLVAGQYVHVSNPGLIEKGAARWSSPIKIVKVLDGAVKLEQGKICHLPHVSLCEGVNKRENDDKIEGYLLGSDSELQLVLGPDIHLDICAYSGHNANKCVSTTDGIPLRRSQRKRDYLDISKNLSRDFEQ</sequence>
<accession>A0AAV7PHJ2</accession>
<dbReference type="AlphaFoldDB" id="A0AAV7PHJ2"/>
<comment type="caution">
    <text evidence="1">The sequence shown here is derived from an EMBL/GenBank/DDBJ whole genome shotgun (WGS) entry which is preliminary data.</text>
</comment>
<reference evidence="1" key="1">
    <citation type="journal article" date="2022" name="bioRxiv">
        <title>Sequencing and chromosome-scale assembly of the giantPleurodeles waltlgenome.</title>
        <authorList>
            <person name="Brown T."/>
            <person name="Elewa A."/>
            <person name="Iarovenko S."/>
            <person name="Subramanian E."/>
            <person name="Araus A.J."/>
            <person name="Petzold A."/>
            <person name="Susuki M."/>
            <person name="Suzuki K.-i.T."/>
            <person name="Hayashi T."/>
            <person name="Toyoda A."/>
            <person name="Oliveira C."/>
            <person name="Osipova E."/>
            <person name="Leigh N.D."/>
            <person name="Simon A."/>
            <person name="Yun M.H."/>
        </authorList>
    </citation>
    <scope>NUCLEOTIDE SEQUENCE</scope>
    <source>
        <strain evidence="1">20211129_DDA</strain>
        <tissue evidence="1">Liver</tissue>
    </source>
</reference>
<name>A0AAV7PHJ2_PLEWA</name>
<keyword evidence="2" id="KW-1185">Reference proteome</keyword>
<organism evidence="1 2">
    <name type="scientific">Pleurodeles waltl</name>
    <name type="common">Iberian ribbed newt</name>
    <dbReference type="NCBI Taxonomy" id="8319"/>
    <lineage>
        <taxon>Eukaryota</taxon>
        <taxon>Metazoa</taxon>
        <taxon>Chordata</taxon>
        <taxon>Craniata</taxon>
        <taxon>Vertebrata</taxon>
        <taxon>Euteleostomi</taxon>
        <taxon>Amphibia</taxon>
        <taxon>Batrachia</taxon>
        <taxon>Caudata</taxon>
        <taxon>Salamandroidea</taxon>
        <taxon>Salamandridae</taxon>
        <taxon>Pleurodelinae</taxon>
        <taxon>Pleurodeles</taxon>
    </lineage>
</organism>
<proteinExistence type="predicted"/>
<dbReference type="EMBL" id="JANPWB010000011">
    <property type="protein sequence ID" value="KAJ1126832.1"/>
    <property type="molecule type" value="Genomic_DNA"/>
</dbReference>
<evidence type="ECO:0000313" key="2">
    <source>
        <dbReference type="Proteomes" id="UP001066276"/>
    </source>
</evidence>
<evidence type="ECO:0000313" key="1">
    <source>
        <dbReference type="EMBL" id="KAJ1126832.1"/>
    </source>
</evidence>